<evidence type="ECO:0000256" key="1">
    <source>
        <dbReference type="SAM" id="Coils"/>
    </source>
</evidence>
<feature type="coiled-coil region" evidence="1">
    <location>
        <begin position="78"/>
        <end position="119"/>
    </location>
</feature>
<evidence type="ECO:0000313" key="4">
    <source>
        <dbReference type="RefSeq" id="XP_030382473.1"/>
    </source>
</evidence>
<dbReference type="Proteomes" id="UP000504634">
    <property type="component" value="Unplaced"/>
</dbReference>
<organism evidence="3 4">
    <name type="scientific">Drosophila lebanonensis</name>
    <name type="common">Fruit fly</name>
    <name type="synonym">Scaptodrosophila lebanonensis</name>
    <dbReference type="NCBI Taxonomy" id="7225"/>
    <lineage>
        <taxon>Eukaryota</taxon>
        <taxon>Metazoa</taxon>
        <taxon>Ecdysozoa</taxon>
        <taxon>Arthropoda</taxon>
        <taxon>Hexapoda</taxon>
        <taxon>Insecta</taxon>
        <taxon>Pterygota</taxon>
        <taxon>Neoptera</taxon>
        <taxon>Endopterygota</taxon>
        <taxon>Diptera</taxon>
        <taxon>Brachycera</taxon>
        <taxon>Muscomorpha</taxon>
        <taxon>Ephydroidea</taxon>
        <taxon>Drosophilidae</taxon>
        <taxon>Scaptodrosophila</taxon>
    </lineage>
</organism>
<dbReference type="GeneID" id="115629989"/>
<sequence length="278" mass="31317">MEEINKILQQGEHATTSSSESDSEIPHGKPAKSSVNTVTVACKGVKTKQKKNGSARLPTRRPDPNVYNRNAILARENRRKKKAYLEAVEKELDETRNANRSLLRALKKQLRANVRLEKERNYLKKILDTISNAANFGGAWCKNPQNSETECEPHQSHTKQHSATSWSNFLDDLFADNTMMPTLYNNWNELPDQNSIVLTNISNTPVEIDNQISILGEEHNYFKHGTTSNYSGKDGTCFHIAAGTISLDFCPSCQCSSNRVPPMELLQDSFDHSTNYCQ</sequence>
<dbReference type="AlphaFoldDB" id="A0A6J2U4P4"/>
<feature type="region of interest" description="Disordered" evidence="2">
    <location>
        <begin position="46"/>
        <end position="65"/>
    </location>
</feature>
<protein>
    <submittedName>
        <fullName evidence="4">Uncharacterized protein LOC115629989 isoform X1</fullName>
    </submittedName>
</protein>
<keyword evidence="1" id="KW-0175">Coiled coil</keyword>
<evidence type="ECO:0000313" key="3">
    <source>
        <dbReference type="Proteomes" id="UP000504634"/>
    </source>
</evidence>
<accession>A0A6J2U4P4</accession>
<evidence type="ECO:0000256" key="2">
    <source>
        <dbReference type="SAM" id="MobiDB-lite"/>
    </source>
</evidence>
<feature type="region of interest" description="Disordered" evidence="2">
    <location>
        <begin position="1"/>
        <end position="37"/>
    </location>
</feature>
<name>A0A6J2U4P4_DROLE</name>
<dbReference type="RefSeq" id="XP_030382473.1">
    <property type="nucleotide sequence ID" value="XM_030526613.1"/>
</dbReference>
<dbReference type="OrthoDB" id="6606299at2759"/>
<gene>
    <name evidence="4" type="primary">LOC115629989</name>
</gene>
<proteinExistence type="predicted"/>
<reference evidence="4" key="1">
    <citation type="submission" date="2025-08" db="UniProtKB">
        <authorList>
            <consortium name="RefSeq"/>
        </authorList>
    </citation>
    <scope>IDENTIFICATION</scope>
    <source>
        <strain evidence="4">11010-0011.00</strain>
        <tissue evidence="4">Whole body</tissue>
    </source>
</reference>
<keyword evidence="3" id="KW-1185">Reference proteome</keyword>